<dbReference type="Gene3D" id="3.10.20.730">
    <property type="entry name" value="RNAP, epsilon subunit-like"/>
    <property type="match status" value="1"/>
</dbReference>
<keyword evidence="1 5" id="KW-0240">DNA-directed RNA polymerase</keyword>
<comment type="function">
    <text evidence="5">A non-essential component of RNA polymerase (RNAP).</text>
</comment>
<protein>
    <recommendedName>
        <fullName evidence="5">DNA-directed RNA polymerase subunit epsilon</fullName>
        <shortName evidence="5">RNAP epsilon subunit</shortName>
        <ecNumber evidence="5">2.7.7.6</ecNumber>
    </recommendedName>
    <alternativeName>
        <fullName evidence="5">RNA polymerase epsilon subunit</fullName>
    </alternativeName>
    <alternativeName>
        <fullName evidence="5">Transcriptase subunit epsilon</fullName>
    </alternativeName>
</protein>
<gene>
    <name evidence="5" type="primary">rpoY</name>
    <name evidence="6" type="ORF">SAMN05216431_104170</name>
</gene>
<name>A0ABY1AAY2_9LACO</name>
<evidence type="ECO:0000256" key="2">
    <source>
        <dbReference type="ARBA" id="ARBA00022679"/>
    </source>
</evidence>
<keyword evidence="3 5" id="KW-0548">Nucleotidyltransferase</keyword>
<comment type="subunit">
    <text evidence="5">RNAP is composed of a core of 2 alpha, a beta and a beta' subunit. The core is associated with a delta subunit, and at least one of epsilon or omega. When a sigma factor is associated with the core the holoenzyme is formed, which can initiate transcription.</text>
</comment>
<evidence type="ECO:0000256" key="4">
    <source>
        <dbReference type="ARBA" id="ARBA00023163"/>
    </source>
</evidence>
<keyword evidence="4 5" id="KW-0804">Transcription</keyword>
<evidence type="ECO:0000256" key="5">
    <source>
        <dbReference type="HAMAP-Rule" id="MF_01553"/>
    </source>
</evidence>
<comment type="catalytic activity">
    <reaction evidence="5">
        <text>RNA(n) + a ribonucleoside 5'-triphosphate = RNA(n+1) + diphosphate</text>
        <dbReference type="Rhea" id="RHEA:21248"/>
        <dbReference type="Rhea" id="RHEA-COMP:14527"/>
        <dbReference type="Rhea" id="RHEA-COMP:17342"/>
        <dbReference type="ChEBI" id="CHEBI:33019"/>
        <dbReference type="ChEBI" id="CHEBI:61557"/>
        <dbReference type="ChEBI" id="CHEBI:140395"/>
        <dbReference type="EC" id="2.7.7.6"/>
    </reaction>
</comment>
<evidence type="ECO:0000256" key="1">
    <source>
        <dbReference type="ARBA" id="ARBA00022478"/>
    </source>
</evidence>
<reference evidence="6 7" key="1">
    <citation type="submission" date="2016-10" db="EMBL/GenBank/DDBJ databases">
        <authorList>
            <person name="Varghese N."/>
            <person name="Submissions S."/>
        </authorList>
    </citation>
    <scope>NUCLEOTIDE SEQUENCE [LARGE SCALE GENOMIC DNA]</scope>
    <source>
        <strain evidence="6 7">WC1T17</strain>
    </source>
</reference>
<dbReference type="Pfam" id="PF07288">
    <property type="entry name" value="RpoY"/>
    <property type="match status" value="1"/>
</dbReference>
<dbReference type="Proteomes" id="UP000182089">
    <property type="component" value="Unassembled WGS sequence"/>
</dbReference>
<proteinExistence type="inferred from homology"/>
<evidence type="ECO:0000313" key="7">
    <source>
        <dbReference type="Proteomes" id="UP000182089"/>
    </source>
</evidence>
<comment type="caution">
    <text evidence="6">The sequence shown here is derived from an EMBL/GenBank/DDBJ whole genome shotgun (WGS) entry which is preliminary data.</text>
</comment>
<dbReference type="NCBIfam" id="NF010188">
    <property type="entry name" value="PRK13667.1"/>
    <property type="match status" value="1"/>
</dbReference>
<keyword evidence="2 5" id="KW-0808">Transferase</keyword>
<comment type="similarity">
    <text evidence="5">Belongs to the RNA polymerase subunit epsilon family.</text>
</comment>
<dbReference type="InterPro" id="IPR009907">
    <property type="entry name" value="RpoY"/>
</dbReference>
<dbReference type="EC" id="2.7.7.6" evidence="5"/>
<evidence type="ECO:0000256" key="3">
    <source>
        <dbReference type="ARBA" id="ARBA00022695"/>
    </source>
</evidence>
<evidence type="ECO:0000313" key="6">
    <source>
        <dbReference type="EMBL" id="SEM57492.1"/>
    </source>
</evidence>
<dbReference type="HAMAP" id="MF_01553">
    <property type="entry name" value="RNApol_bact_RpoY"/>
    <property type="match status" value="1"/>
</dbReference>
<accession>A0ABY1AAY2</accession>
<dbReference type="EMBL" id="FOCC01000004">
    <property type="protein sequence ID" value="SEM57492.1"/>
    <property type="molecule type" value="Genomic_DNA"/>
</dbReference>
<sequence>MIFKVYYQPSKRINPRRENTEVLYLEASSEPEARILVESNTEYNVEFIEQLDEASLEYEKNSPNYKLTEFNK</sequence>
<organism evidence="6 7">
    <name type="scientific">Ligilactobacillus ruminis</name>
    <dbReference type="NCBI Taxonomy" id="1623"/>
    <lineage>
        <taxon>Bacteria</taxon>
        <taxon>Bacillati</taxon>
        <taxon>Bacillota</taxon>
        <taxon>Bacilli</taxon>
        <taxon>Lactobacillales</taxon>
        <taxon>Lactobacillaceae</taxon>
        <taxon>Ligilactobacillus</taxon>
    </lineage>
</organism>